<dbReference type="Proteomes" id="UP000292082">
    <property type="component" value="Unassembled WGS sequence"/>
</dbReference>
<evidence type="ECO:0000256" key="1">
    <source>
        <dbReference type="PROSITE-ProRule" id="PRU00042"/>
    </source>
</evidence>
<feature type="domain" description="C2H2-type" evidence="2">
    <location>
        <begin position="195"/>
        <end position="213"/>
    </location>
</feature>
<dbReference type="EMBL" id="ML145115">
    <property type="protein sequence ID" value="TBU59334.1"/>
    <property type="molecule type" value="Genomic_DNA"/>
</dbReference>
<keyword evidence="5" id="KW-1185">Reference proteome</keyword>
<evidence type="ECO:0000313" key="5">
    <source>
        <dbReference type="Proteomes" id="UP000292082"/>
    </source>
</evidence>
<dbReference type="AlphaFoldDB" id="A0A4Q9PYF6"/>
<protein>
    <recommendedName>
        <fullName evidence="2">C2H2-type domain-containing protein</fullName>
    </recommendedName>
</protein>
<gene>
    <name evidence="4" type="ORF">BD310DRAFT_958343</name>
    <name evidence="3" type="ORF">BD311DRAFT_865456</name>
</gene>
<evidence type="ECO:0000313" key="4">
    <source>
        <dbReference type="EMBL" id="TBU59334.1"/>
    </source>
</evidence>
<dbReference type="Proteomes" id="UP000292957">
    <property type="component" value="Unassembled WGS sequence"/>
</dbReference>
<sequence length="224" mass="24861">MSAYGTTYQSQGCYTISGYTPTCLRQEEAWLHATSPTVHGDPRLLPHTLLNAGYCFDSFQEQMPSGHHNASLVPNPYFPFTAAIMSAQSTSPSTSPIEPKMEYVDYAGIPPSTSTQHPCDSHTLGPVGICEWRGCNVQLDDLSHAGIRRHFRAYHAQPRGSTLRCQWGVNCRSEEMLFDNIAKHIAECHLKSMKRECSTCGNSFARNDTLKRHLNAGCPGLVRQ</sequence>
<dbReference type="InterPro" id="IPR013087">
    <property type="entry name" value="Znf_C2H2_type"/>
</dbReference>
<dbReference type="GO" id="GO:0008270">
    <property type="term" value="F:zinc ion binding"/>
    <property type="evidence" value="ECO:0007669"/>
    <property type="project" value="UniProtKB-KW"/>
</dbReference>
<evidence type="ECO:0000259" key="2">
    <source>
        <dbReference type="PROSITE" id="PS50157"/>
    </source>
</evidence>
<reference evidence="4 5" key="1">
    <citation type="submission" date="2019-01" db="EMBL/GenBank/DDBJ databases">
        <title>Draft genome sequences of three monokaryotic isolates of the white-rot basidiomycete fungus Dichomitus squalens.</title>
        <authorList>
            <consortium name="DOE Joint Genome Institute"/>
            <person name="Lopez S.C."/>
            <person name="Andreopoulos B."/>
            <person name="Pangilinan J."/>
            <person name="Lipzen A."/>
            <person name="Riley R."/>
            <person name="Ahrendt S."/>
            <person name="Ng V."/>
            <person name="Barry K."/>
            <person name="Daum C."/>
            <person name="Grigoriev I.V."/>
            <person name="Hilden K.S."/>
            <person name="Makela M.R."/>
            <person name="de Vries R.P."/>
        </authorList>
    </citation>
    <scope>NUCLEOTIDE SEQUENCE [LARGE SCALE GENOMIC DNA]</scope>
    <source>
        <strain evidence="4 5">CBS 464.89</strain>
        <strain evidence="3">OM18370.1</strain>
    </source>
</reference>
<proteinExistence type="predicted"/>
<keyword evidence="1" id="KW-0479">Metal-binding</keyword>
<dbReference type="EMBL" id="ML143421">
    <property type="protein sequence ID" value="TBU28518.1"/>
    <property type="molecule type" value="Genomic_DNA"/>
</dbReference>
<dbReference type="Gene3D" id="3.30.160.60">
    <property type="entry name" value="Classic Zinc Finger"/>
    <property type="match status" value="1"/>
</dbReference>
<keyword evidence="1" id="KW-0862">Zinc</keyword>
<name>A0A4Q9PYF6_9APHY</name>
<dbReference type="OrthoDB" id="2801792at2759"/>
<accession>A0A4Q9PYF6</accession>
<keyword evidence="1" id="KW-0863">Zinc-finger</keyword>
<organism evidence="4 5">
    <name type="scientific">Dichomitus squalens</name>
    <dbReference type="NCBI Taxonomy" id="114155"/>
    <lineage>
        <taxon>Eukaryota</taxon>
        <taxon>Fungi</taxon>
        <taxon>Dikarya</taxon>
        <taxon>Basidiomycota</taxon>
        <taxon>Agaricomycotina</taxon>
        <taxon>Agaricomycetes</taxon>
        <taxon>Polyporales</taxon>
        <taxon>Polyporaceae</taxon>
        <taxon>Dichomitus</taxon>
    </lineage>
</organism>
<dbReference type="PROSITE" id="PS50157">
    <property type="entry name" value="ZINC_FINGER_C2H2_2"/>
    <property type="match status" value="1"/>
</dbReference>
<evidence type="ECO:0000313" key="3">
    <source>
        <dbReference type="EMBL" id="TBU28518.1"/>
    </source>
</evidence>
<dbReference type="STRING" id="114155.A0A4Q9PYF6"/>